<dbReference type="RefSeq" id="WP_111739940.1">
    <property type="nucleotide sequence ID" value="NZ_LR698987.1"/>
</dbReference>
<feature type="transmembrane region" description="Helical" evidence="13">
    <location>
        <begin position="50"/>
        <end position="72"/>
    </location>
</feature>
<evidence type="ECO:0000256" key="9">
    <source>
        <dbReference type="ARBA" id="ARBA00034237"/>
    </source>
</evidence>
<dbReference type="KEGG" id="lri:NCTC12151_01346"/>
<feature type="transmembrane region" description="Helical" evidence="13">
    <location>
        <begin position="416"/>
        <end position="438"/>
    </location>
</feature>
<keyword evidence="3 12" id="KW-0813">Transport</keyword>
<keyword evidence="4 12" id="KW-1003">Cell membrane</keyword>
<dbReference type="GO" id="GO:0015556">
    <property type="term" value="F:C4-dicarboxylate transmembrane transporter activity"/>
    <property type="evidence" value="ECO:0007669"/>
    <property type="project" value="InterPro"/>
</dbReference>
<keyword evidence="8 12" id="KW-0472">Membrane</keyword>
<evidence type="ECO:0000256" key="11">
    <source>
        <dbReference type="ARBA" id="ARBA00034287"/>
    </source>
</evidence>
<comment type="catalytic activity">
    <reaction evidence="10">
        <text>(S)-malate(in) + succinate(out) = (S)-malate(out) + succinate(in)</text>
        <dbReference type="Rhea" id="RHEA:29327"/>
        <dbReference type="ChEBI" id="CHEBI:15589"/>
        <dbReference type="ChEBI" id="CHEBI:30031"/>
    </reaction>
    <physiologicalReaction direction="right-to-left" evidence="10">
        <dbReference type="Rhea" id="RHEA:29329"/>
    </physiologicalReaction>
</comment>
<feature type="transmembrane region" description="Helical" evidence="13">
    <location>
        <begin position="337"/>
        <end position="361"/>
    </location>
</feature>
<gene>
    <name evidence="14" type="primary">dcuA_2</name>
    <name evidence="14" type="ORF">NCTC12151_01346</name>
</gene>
<dbReference type="NCBIfam" id="NF009136">
    <property type="entry name" value="PRK12489.1"/>
    <property type="match status" value="1"/>
</dbReference>
<evidence type="ECO:0000256" key="2">
    <source>
        <dbReference type="ARBA" id="ARBA00006413"/>
    </source>
</evidence>
<proteinExistence type="inferred from homology"/>
<dbReference type="OrthoDB" id="9770910at2"/>
<evidence type="ECO:0000256" key="13">
    <source>
        <dbReference type="SAM" id="Phobius"/>
    </source>
</evidence>
<reference evidence="14 15" key="1">
    <citation type="submission" date="2018-06" db="EMBL/GenBank/DDBJ databases">
        <authorList>
            <consortium name="Pathogen Informatics"/>
            <person name="Doyle S."/>
        </authorList>
    </citation>
    <scope>NUCLEOTIDE SEQUENCE [LARGE SCALE GENOMIC DNA]</scope>
    <source>
        <strain evidence="14 15">NCTC12151</strain>
    </source>
</reference>
<comment type="function">
    <text evidence="12">Responsible for the transport of C4-dicarboxylates.</text>
</comment>
<feature type="transmembrane region" description="Helical" evidence="13">
    <location>
        <begin position="373"/>
        <end position="396"/>
    </location>
</feature>
<evidence type="ECO:0000256" key="10">
    <source>
        <dbReference type="ARBA" id="ARBA00034284"/>
    </source>
</evidence>
<comment type="catalytic activity">
    <reaction evidence="9">
        <text>L-aspartate(in) + succinate(out) = L-aspartate(out) + succinate(in)</text>
        <dbReference type="Rhea" id="RHEA:29343"/>
        <dbReference type="ChEBI" id="CHEBI:29991"/>
        <dbReference type="ChEBI" id="CHEBI:30031"/>
    </reaction>
    <physiologicalReaction direction="right-to-left" evidence="9">
        <dbReference type="Rhea" id="RHEA:29345"/>
    </physiologicalReaction>
</comment>
<comment type="catalytic activity">
    <reaction evidence="11">
        <text>fumarate(in) + succinate(out) = fumarate(out) + succinate(in)</text>
        <dbReference type="Rhea" id="RHEA:29323"/>
        <dbReference type="ChEBI" id="CHEBI:29806"/>
        <dbReference type="ChEBI" id="CHEBI:30031"/>
    </reaction>
    <physiologicalReaction direction="right-to-left" evidence="11">
        <dbReference type="Rhea" id="RHEA:29325"/>
    </physiologicalReaction>
</comment>
<evidence type="ECO:0000256" key="1">
    <source>
        <dbReference type="ARBA" id="ARBA00004429"/>
    </source>
</evidence>
<dbReference type="PANTHER" id="PTHR36106:SF1">
    <property type="entry name" value="ANAEROBIC C4-DICARBOXYLATE TRANSPORTER DCUB"/>
    <property type="match status" value="1"/>
</dbReference>
<keyword evidence="7 13" id="KW-1133">Transmembrane helix</keyword>
<evidence type="ECO:0000256" key="12">
    <source>
        <dbReference type="PIRNR" id="PIRNR004539"/>
    </source>
</evidence>
<dbReference type="PIRSF" id="PIRSF004539">
    <property type="entry name" value="C4-dicrbxl_trns"/>
    <property type="match status" value="1"/>
</dbReference>
<feature type="transmembrane region" description="Helical" evidence="13">
    <location>
        <begin position="92"/>
        <end position="115"/>
    </location>
</feature>
<feature type="transmembrane region" description="Helical" evidence="13">
    <location>
        <begin position="23"/>
        <end position="43"/>
    </location>
</feature>
<dbReference type="GO" id="GO:0005886">
    <property type="term" value="C:plasma membrane"/>
    <property type="evidence" value="ECO:0007669"/>
    <property type="project" value="UniProtKB-SubCell"/>
</dbReference>
<evidence type="ECO:0000313" key="14">
    <source>
        <dbReference type="EMBL" id="SQI39144.1"/>
    </source>
</evidence>
<dbReference type="PANTHER" id="PTHR36106">
    <property type="entry name" value="ANAEROBIC C4-DICARBOXYLATE TRANSPORTER DCUB"/>
    <property type="match status" value="1"/>
</dbReference>
<feature type="transmembrane region" description="Helical" evidence="13">
    <location>
        <begin position="295"/>
        <end position="317"/>
    </location>
</feature>
<dbReference type="Proteomes" id="UP000249005">
    <property type="component" value="Chromosome 1"/>
</dbReference>
<comment type="subcellular location">
    <subcellularLocation>
        <location evidence="1 12">Cell inner membrane</location>
        <topology evidence="1 12">Multi-pass membrane protein</topology>
    </subcellularLocation>
</comment>
<feature type="transmembrane region" description="Helical" evidence="13">
    <location>
        <begin position="262"/>
        <end position="283"/>
    </location>
</feature>
<feature type="transmembrane region" description="Helical" evidence="13">
    <location>
        <begin position="228"/>
        <end position="250"/>
    </location>
</feature>
<feature type="transmembrane region" description="Helical" evidence="13">
    <location>
        <begin position="167"/>
        <end position="190"/>
    </location>
</feature>
<dbReference type="InterPro" id="IPR004668">
    <property type="entry name" value="Anaer_Dcu_memb_transpt"/>
</dbReference>
<dbReference type="EMBL" id="LS483470">
    <property type="protein sequence ID" value="SQI39144.1"/>
    <property type="molecule type" value="Genomic_DNA"/>
</dbReference>
<dbReference type="AlphaFoldDB" id="A0A2X4XR31"/>
<dbReference type="NCBIfam" id="TIGR00770">
    <property type="entry name" value="Dcu"/>
    <property type="match status" value="1"/>
</dbReference>
<evidence type="ECO:0000256" key="5">
    <source>
        <dbReference type="ARBA" id="ARBA00022519"/>
    </source>
</evidence>
<organism evidence="14 15">
    <name type="scientific">Leminorella richardii</name>
    <dbReference type="NCBI Taxonomy" id="158841"/>
    <lineage>
        <taxon>Bacteria</taxon>
        <taxon>Pseudomonadati</taxon>
        <taxon>Pseudomonadota</taxon>
        <taxon>Gammaproteobacteria</taxon>
        <taxon>Enterobacterales</taxon>
        <taxon>Budviciaceae</taxon>
        <taxon>Leminorella</taxon>
    </lineage>
</organism>
<evidence type="ECO:0000256" key="4">
    <source>
        <dbReference type="ARBA" id="ARBA00022475"/>
    </source>
</evidence>
<sequence>MVSFWLQLAIVLACIVIGARISGVGIGIAGGFGLACLTFLFHLKPSSPPINVLLIIAALVTIVSTLQAAGGLDYLVSIAERLLRRNPNRITIIGPLVAYLFTILAGTAYVSLSLYPVIAEVALEAKVRPERPISAALIAAKFGITSSPMSAATAAMLAILAPSGVSITQILLVCIPSGIIATLAASFVVYKRGLELADDPEFQRRIASGEIESAVRKEKSEVSRSAKISVWLFSIAILLVVIFGSFSSLLPTWQVGEKIVRLSVPHTIEMLMLGTSLLIVLACRVKSSKIATASTFRAGMVGFMAIFGVAWMTDTFFIQHKSLFIETFADVVKAYPWLFAVALFMMAAMLFSQGAAVVALMPLGLSLDIPAPYLVAMFAAVNGTFFFPATGTTVGAMSFDRTGTTKIGKYVLNHSFMLPGLAATVTAIAMGFVLSYFVF</sequence>
<evidence type="ECO:0000256" key="3">
    <source>
        <dbReference type="ARBA" id="ARBA00022448"/>
    </source>
</evidence>
<name>A0A2X4XR31_9GAMM</name>
<comment type="similarity">
    <text evidence="2 12">Belongs to the DcuA/DcuB transporter (TC 2.A.13.1) family.</text>
</comment>
<accession>A0A2X4XR31</accession>
<dbReference type="Pfam" id="PF03605">
    <property type="entry name" value="DcuA_DcuB"/>
    <property type="match status" value="1"/>
</dbReference>
<protein>
    <recommendedName>
        <fullName evidence="12">C4-dicarboxylate transporter</fullName>
    </recommendedName>
</protein>
<evidence type="ECO:0000313" key="15">
    <source>
        <dbReference type="Proteomes" id="UP000249005"/>
    </source>
</evidence>
<keyword evidence="15" id="KW-1185">Reference proteome</keyword>
<evidence type="ECO:0000256" key="7">
    <source>
        <dbReference type="ARBA" id="ARBA00022989"/>
    </source>
</evidence>
<keyword evidence="6 13" id="KW-0812">Transmembrane</keyword>
<evidence type="ECO:0000256" key="8">
    <source>
        <dbReference type="ARBA" id="ARBA00023136"/>
    </source>
</evidence>
<keyword evidence="5 12" id="KW-0997">Cell inner membrane</keyword>
<dbReference type="NCBIfam" id="NF006927">
    <property type="entry name" value="PRK09412.1"/>
    <property type="match status" value="1"/>
</dbReference>
<evidence type="ECO:0000256" key="6">
    <source>
        <dbReference type="ARBA" id="ARBA00022692"/>
    </source>
</evidence>